<organism evidence="1 2">
    <name type="scientific">Nephila pilipes</name>
    <name type="common">Giant wood spider</name>
    <name type="synonym">Nephila maculata</name>
    <dbReference type="NCBI Taxonomy" id="299642"/>
    <lineage>
        <taxon>Eukaryota</taxon>
        <taxon>Metazoa</taxon>
        <taxon>Ecdysozoa</taxon>
        <taxon>Arthropoda</taxon>
        <taxon>Chelicerata</taxon>
        <taxon>Arachnida</taxon>
        <taxon>Araneae</taxon>
        <taxon>Araneomorphae</taxon>
        <taxon>Entelegynae</taxon>
        <taxon>Araneoidea</taxon>
        <taxon>Nephilidae</taxon>
        <taxon>Nephila</taxon>
    </lineage>
</organism>
<dbReference type="Proteomes" id="UP000887013">
    <property type="component" value="Unassembled WGS sequence"/>
</dbReference>
<dbReference type="AlphaFoldDB" id="A0A8X6TLK7"/>
<name>A0A8X6TLK7_NEPPI</name>
<gene>
    <name evidence="1" type="ORF">NPIL_157101</name>
</gene>
<reference evidence="1" key="1">
    <citation type="submission" date="2020-08" db="EMBL/GenBank/DDBJ databases">
        <title>Multicomponent nature underlies the extraordinary mechanical properties of spider dragline silk.</title>
        <authorList>
            <person name="Kono N."/>
            <person name="Nakamura H."/>
            <person name="Mori M."/>
            <person name="Yoshida Y."/>
            <person name="Ohtoshi R."/>
            <person name="Malay A.D."/>
            <person name="Moran D.A.P."/>
            <person name="Tomita M."/>
            <person name="Numata K."/>
            <person name="Arakawa K."/>
        </authorList>
    </citation>
    <scope>NUCLEOTIDE SEQUENCE</scope>
</reference>
<proteinExistence type="predicted"/>
<evidence type="ECO:0000313" key="2">
    <source>
        <dbReference type="Proteomes" id="UP000887013"/>
    </source>
</evidence>
<protein>
    <submittedName>
        <fullName evidence="1">Uncharacterized protein</fullName>
    </submittedName>
</protein>
<dbReference type="EMBL" id="BMAW01107245">
    <property type="protein sequence ID" value="GFT28394.1"/>
    <property type="molecule type" value="Genomic_DNA"/>
</dbReference>
<keyword evidence="2" id="KW-1185">Reference proteome</keyword>
<evidence type="ECO:0000313" key="1">
    <source>
        <dbReference type="EMBL" id="GFT28394.1"/>
    </source>
</evidence>
<comment type="caution">
    <text evidence="1">The sequence shown here is derived from an EMBL/GenBank/DDBJ whole genome shotgun (WGS) entry which is preliminary data.</text>
</comment>
<sequence length="97" mass="10522">MRSWNSLPCDVSQSPQGVIHDVLCGGRDGGAARQTAINSVAIPKFADFVSSSTVDAMKLSIPKCSTLSDPEFENPKNTKVIEPELLFQNNKDEKQNA</sequence>
<accession>A0A8X6TLK7</accession>